<proteinExistence type="predicted"/>
<name>B7G806_PHATC</name>
<reference evidence="3 4" key="1">
    <citation type="journal article" date="2008" name="Nature">
        <title>The Phaeodactylum genome reveals the evolutionary history of diatom genomes.</title>
        <authorList>
            <person name="Bowler C."/>
            <person name="Allen A.E."/>
            <person name="Badger J.H."/>
            <person name="Grimwood J."/>
            <person name="Jabbari K."/>
            <person name="Kuo A."/>
            <person name="Maheswari U."/>
            <person name="Martens C."/>
            <person name="Maumus F."/>
            <person name="Otillar R.P."/>
            <person name="Rayko E."/>
            <person name="Salamov A."/>
            <person name="Vandepoele K."/>
            <person name="Beszteri B."/>
            <person name="Gruber A."/>
            <person name="Heijde M."/>
            <person name="Katinka M."/>
            <person name="Mock T."/>
            <person name="Valentin K."/>
            <person name="Verret F."/>
            <person name="Berges J.A."/>
            <person name="Brownlee C."/>
            <person name="Cadoret J.P."/>
            <person name="Chiovitti A."/>
            <person name="Choi C.J."/>
            <person name="Coesel S."/>
            <person name="De Martino A."/>
            <person name="Detter J.C."/>
            <person name="Durkin C."/>
            <person name="Falciatore A."/>
            <person name="Fournet J."/>
            <person name="Haruta M."/>
            <person name="Huysman M.J."/>
            <person name="Jenkins B.D."/>
            <person name="Jiroutova K."/>
            <person name="Jorgensen R.E."/>
            <person name="Joubert Y."/>
            <person name="Kaplan A."/>
            <person name="Kroger N."/>
            <person name="Kroth P.G."/>
            <person name="La Roche J."/>
            <person name="Lindquist E."/>
            <person name="Lommer M."/>
            <person name="Martin-Jezequel V."/>
            <person name="Lopez P.J."/>
            <person name="Lucas S."/>
            <person name="Mangogna M."/>
            <person name="McGinnis K."/>
            <person name="Medlin L.K."/>
            <person name="Montsant A."/>
            <person name="Oudot-Le Secq M.P."/>
            <person name="Napoli C."/>
            <person name="Obornik M."/>
            <person name="Parker M.S."/>
            <person name="Petit J.L."/>
            <person name="Porcel B.M."/>
            <person name="Poulsen N."/>
            <person name="Robison M."/>
            <person name="Rychlewski L."/>
            <person name="Rynearson T.A."/>
            <person name="Schmutz J."/>
            <person name="Shapiro H."/>
            <person name="Siaut M."/>
            <person name="Stanley M."/>
            <person name="Sussman M.R."/>
            <person name="Taylor A.R."/>
            <person name="Vardi A."/>
            <person name="von Dassow P."/>
            <person name="Vyverman W."/>
            <person name="Willis A."/>
            <person name="Wyrwicz L.S."/>
            <person name="Rokhsar D.S."/>
            <person name="Weissenbach J."/>
            <person name="Armbrust E.V."/>
            <person name="Green B.R."/>
            <person name="Van de Peer Y."/>
            <person name="Grigoriev I.V."/>
        </authorList>
    </citation>
    <scope>NUCLEOTIDE SEQUENCE [LARGE SCALE GENOMIC DNA]</scope>
    <source>
        <strain evidence="3 4">CCAP 1055/1</strain>
    </source>
</reference>
<dbReference type="KEGG" id="pti:PHATRDRAFT_48655"/>
<evidence type="ECO:0000313" key="3">
    <source>
        <dbReference type="EMBL" id="EEC45329.1"/>
    </source>
</evidence>
<gene>
    <name evidence="3" type="ORF">PHATRDRAFT_48655</name>
</gene>
<dbReference type="InParanoid" id="B7G806"/>
<evidence type="ECO:0000313" key="4">
    <source>
        <dbReference type="Proteomes" id="UP000000759"/>
    </source>
</evidence>
<sequence>MADRDYVPLGMNSAGSMVAAAQTVHQLSSAHQASTAPDYSLETPSNAVERHKSRRRLKRNVTLAVVGVALASVVTALLAMTWHLSTVCYVAFCIPLAVAPYTIVQRVWLNKMPTFRQVINQCREACNRLYYQNGRLHEEISRLQLEVAKLEGLEEELQQTAQQNGLNVEEFRCLVKENGEVQREMKKLQQARELQSFLAAILQSDVDGNSQLSAMEMNQLMIRLRAFSTRPVDEERLREAFRMSSAYSTTTLFAKNSQVYKESQQDQESIFGVAFDYDAMV</sequence>
<feature type="transmembrane region" description="Helical" evidence="2">
    <location>
        <begin position="61"/>
        <end position="83"/>
    </location>
</feature>
<keyword evidence="4" id="KW-1185">Reference proteome</keyword>
<evidence type="ECO:0000256" key="1">
    <source>
        <dbReference type="SAM" id="Coils"/>
    </source>
</evidence>
<accession>B7G806</accession>
<feature type="transmembrane region" description="Helical" evidence="2">
    <location>
        <begin position="89"/>
        <end position="109"/>
    </location>
</feature>
<dbReference type="GeneID" id="7194850"/>
<feature type="coiled-coil region" evidence="1">
    <location>
        <begin position="133"/>
        <end position="194"/>
    </location>
</feature>
<keyword evidence="1" id="KW-0175">Coiled coil</keyword>
<keyword evidence="2" id="KW-1133">Transmembrane helix</keyword>
<organism evidence="3 4">
    <name type="scientific">Phaeodactylum tricornutum (strain CCAP 1055/1)</name>
    <dbReference type="NCBI Taxonomy" id="556484"/>
    <lineage>
        <taxon>Eukaryota</taxon>
        <taxon>Sar</taxon>
        <taxon>Stramenopiles</taxon>
        <taxon>Ochrophyta</taxon>
        <taxon>Bacillariophyta</taxon>
        <taxon>Bacillariophyceae</taxon>
        <taxon>Bacillariophycidae</taxon>
        <taxon>Naviculales</taxon>
        <taxon>Phaeodactylaceae</taxon>
        <taxon>Phaeodactylum</taxon>
    </lineage>
</organism>
<protein>
    <submittedName>
        <fullName evidence="3">Uncharacterized protein</fullName>
    </submittedName>
</protein>
<keyword evidence="2" id="KW-0472">Membrane</keyword>
<dbReference type="RefSeq" id="XP_002183111.1">
    <property type="nucleotide sequence ID" value="XM_002183075.1"/>
</dbReference>
<dbReference type="OrthoDB" id="10630217at2759"/>
<reference evidence="4" key="2">
    <citation type="submission" date="2008-08" db="EMBL/GenBank/DDBJ databases">
        <authorList>
            <consortium name="Diatom Consortium"/>
            <person name="Grigoriev I."/>
            <person name="Grimwood J."/>
            <person name="Kuo A."/>
            <person name="Otillar R.P."/>
            <person name="Salamov A."/>
            <person name="Detter J.C."/>
            <person name="Lindquist E."/>
            <person name="Shapiro H."/>
            <person name="Lucas S."/>
            <person name="Glavina del Rio T."/>
            <person name="Pitluck S."/>
            <person name="Rokhsar D."/>
            <person name="Bowler C."/>
        </authorList>
    </citation>
    <scope>GENOME REANNOTATION</scope>
    <source>
        <strain evidence="4">CCAP 1055/1</strain>
    </source>
</reference>
<keyword evidence="2" id="KW-0812">Transmembrane</keyword>
<dbReference type="EMBL" id="CM000620">
    <property type="protein sequence ID" value="EEC45329.1"/>
    <property type="molecule type" value="Genomic_DNA"/>
</dbReference>
<dbReference type="PaxDb" id="2850-Phatr48655"/>
<dbReference type="HOGENOM" id="CLU_991965_0_0_1"/>
<dbReference type="Proteomes" id="UP000000759">
    <property type="component" value="Chromosome 18"/>
</dbReference>
<evidence type="ECO:0000256" key="2">
    <source>
        <dbReference type="SAM" id="Phobius"/>
    </source>
</evidence>
<dbReference type="AlphaFoldDB" id="B7G806"/>